<gene>
    <name evidence="1" type="ORF">BSTOLATCC_MIC53211</name>
</gene>
<reference evidence="1" key="1">
    <citation type="submission" date="2021-09" db="EMBL/GenBank/DDBJ databases">
        <authorList>
            <consortium name="AG Swart"/>
            <person name="Singh M."/>
            <person name="Singh A."/>
            <person name="Seah K."/>
            <person name="Emmerich C."/>
        </authorList>
    </citation>
    <scope>NUCLEOTIDE SEQUENCE</scope>
    <source>
        <strain evidence="1">ATCC30299</strain>
    </source>
</reference>
<evidence type="ECO:0000313" key="2">
    <source>
        <dbReference type="Proteomes" id="UP001162131"/>
    </source>
</evidence>
<dbReference type="AlphaFoldDB" id="A0AAU9KD70"/>
<dbReference type="EMBL" id="CAJZBQ010000053">
    <property type="protein sequence ID" value="CAG9331132.1"/>
    <property type="molecule type" value="Genomic_DNA"/>
</dbReference>
<name>A0AAU9KD70_9CILI</name>
<evidence type="ECO:0000313" key="1">
    <source>
        <dbReference type="EMBL" id="CAG9331132.1"/>
    </source>
</evidence>
<accession>A0AAU9KD70</accession>
<proteinExistence type="predicted"/>
<sequence>MGCNNSKVNNRRNQRVFIIKSIPSRIVAPVIEKKKSKNSNKEFVSDIIKLHSVEVSFAMIDKNHEHTQEEKFKNERKGHKRIGSLIMRDIDQAIDSVTMSIGKTEV</sequence>
<keyword evidence="2" id="KW-1185">Reference proteome</keyword>
<comment type="caution">
    <text evidence="1">The sequence shown here is derived from an EMBL/GenBank/DDBJ whole genome shotgun (WGS) entry which is preliminary data.</text>
</comment>
<protein>
    <submittedName>
        <fullName evidence="1">Uncharacterized protein</fullName>
    </submittedName>
</protein>
<dbReference type="Proteomes" id="UP001162131">
    <property type="component" value="Unassembled WGS sequence"/>
</dbReference>
<organism evidence="1 2">
    <name type="scientific">Blepharisma stoltei</name>
    <dbReference type="NCBI Taxonomy" id="1481888"/>
    <lineage>
        <taxon>Eukaryota</taxon>
        <taxon>Sar</taxon>
        <taxon>Alveolata</taxon>
        <taxon>Ciliophora</taxon>
        <taxon>Postciliodesmatophora</taxon>
        <taxon>Heterotrichea</taxon>
        <taxon>Heterotrichida</taxon>
        <taxon>Blepharismidae</taxon>
        <taxon>Blepharisma</taxon>
    </lineage>
</organism>